<sequence>MKRKIILIMVIAILTVGTSGVFAEKAGTLRDLLMRLPDSAFPAKFNEIKRSDGFDPLIEVYDEENRYVSFKAVGDIYYWEMCYWNLKGGKEKLILVNSDLFPAFYLYSNGKVSKTENFGIRDIWKKIGGSSWEILGQYMYFFPPRSGTSITVILENQDCRIFKWQNEKFVCLTDYPKKKHDYHSLARGFTAALNTHDVDACMQYILPQYIKEQCMNILQGETEQFVCELIGGEAEDSGEYITPLSLQDIKKATYKYDPDSGFANHIIFIQLKDGRSYNYYMNFESVELDDTEAIPYIVGAMG</sequence>
<gene>
    <name evidence="1" type="ORF">E4N74_11140</name>
</gene>
<organism evidence="1 2">
    <name type="scientific">Treponema putidum</name>
    <dbReference type="NCBI Taxonomy" id="221027"/>
    <lineage>
        <taxon>Bacteria</taxon>
        <taxon>Pseudomonadati</taxon>
        <taxon>Spirochaetota</taxon>
        <taxon>Spirochaetia</taxon>
        <taxon>Spirochaetales</taxon>
        <taxon>Treponemataceae</taxon>
        <taxon>Treponema</taxon>
    </lineage>
</organism>
<dbReference type="AlphaFoldDB" id="A0AAE9MXH6"/>
<dbReference type="RefSeq" id="WP_255817659.1">
    <property type="nucleotide sequence ID" value="NZ_CP038804.1"/>
</dbReference>
<evidence type="ECO:0000313" key="1">
    <source>
        <dbReference type="EMBL" id="UTY34496.1"/>
    </source>
</evidence>
<reference evidence="1" key="1">
    <citation type="submission" date="2019-04" db="EMBL/GenBank/DDBJ databases">
        <title>Whole genome sequencing of oral phylogroup 2 treponemes.</title>
        <authorList>
            <person name="Chan Y."/>
            <person name="Zeng H.H."/>
            <person name="Yu X.L."/>
            <person name="Leung W.K."/>
            <person name="Watt R.M."/>
        </authorList>
    </citation>
    <scope>NUCLEOTIDE SEQUENCE</scope>
    <source>
        <strain evidence="1">OMZ 835</strain>
    </source>
</reference>
<dbReference type="Proteomes" id="UP001058682">
    <property type="component" value="Chromosome"/>
</dbReference>
<protein>
    <submittedName>
        <fullName evidence="1">Uncharacterized protein</fullName>
    </submittedName>
</protein>
<dbReference type="EMBL" id="CP038804">
    <property type="protein sequence ID" value="UTY34496.1"/>
    <property type="molecule type" value="Genomic_DNA"/>
</dbReference>
<accession>A0AAE9MXH6</accession>
<proteinExistence type="predicted"/>
<evidence type="ECO:0000313" key="2">
    <source>
        <dbReference type="Proteomes" id="UP001058682"/>
    </source>
</evidence>
<name>A0AAE9MXH6_9SPIR</name>